<sequence>MDAQIRRLVVTGAESNDIQLLSDAFQKLQQNFQVNLVQSKDTIGQDIYVLLAESALDLNADSIADECLQMFFSLSPVRSQFVGRAYLCQFRMYMPKAAQDFGSLNNAIPFLQKCLSFAAVSPRYQFLVYNASVIYFNYIRPFFRTDYRKYLCDSFQQVIDTMINITDEKDYPWQAQLLFELVRCYMDANNITKARETSEPEYLLEVRLIQAEYMIKSLGENEQLYSKSSVETRIRAIELTEETVESLIRTGEFDLVQTGCVNLWNLCLPLLQTNLRGRIRKALTTLVNILERIQSLDWLLRSQAHFELAKIEEDIEQLDSAKNNLLKAKYLDDTSIYASRINLALERLHLRSELYKT</sequence>
<dbReference type="GO" id="GO:0060294">
    <property type="term" value="P:cilium movement involved in cell motility"/>
    <property type="evidence" value="ECO:0007669"/>
    <property type="project" value="InterPro"/>
</dbReference>
<name>A0A8S2PZU4_9BILA</name>
<dbReference type="InterPro" id="IPR039586">
    <property type="entry name" value="CFAP46"/>
</dbReference>
<gene>
    <name evidence="2" type="ORF">BYL167_LOCUS19763</name>
    <name evidence="1" type="ORF">GIL414_LOCUS15972</name>
</gene>
<dbReference type="Proteomes" id="UP000681720">
    <property type="component" value="Unassembled WGS sequence"/>
</dbReference>
<protein>
    <submittedName>
        <fullName evidence="1">Uncharacterized protein</fullName>
    </submittedName>
</protein>
<dbReference type="InterPro" id="IPR057466">
    <property type="entry name" value="CFAP46_TPR"/>
</dbReference>
<dbReference type="GO" id="GO:0035082">
    <property type="term" value="P:axoneme assembly"/>
    <property type="evidence" value="ECO:0007669"/>
    <property type="project" value="InterPro"/>
</dbReference>
<dbReference type="Proteomes" id="UP000681967">
    <property type="component" value="Unassembled WGS sequence"/>
</dbReference>
<reference evidence="1" key="1">
    <citation type="submission" date="2021-02" db="EMBL/GenBank/DDBJ databases">
        <authorList>
            <person name="Nowell W R."/>
        </authorList>
    </citation>
    <scope>NUCLEOTIDE SEQUENCE</scope>
</reference>
<dbReference type="AlphaFoldDB" id="A0A8S2PZU4"/>
<evidence type="ECO:0000313" key="1">
    <source>
        <dbReference type="EMBL" id="CAF4079310.1"/>
    </source>
</evidence>
<dbReference type="Gene3D" id="1.25.40.10">
    <property type="entry name" value="Tetratricopeptide repeat domain"/>
    <property type="match status" value="1"/>
</dbReference>
<accession>A0A8S2PZU4</accession>
<dbReference type="Pfam" id="PF25439">
    <property type="entry name" value="TPR_CFAP46_N"/>
    <property type="match status" value="1"/>
</dbReference>
<comment type="caution">
    <text evidence="1">The sequence shown here is derived from an EMBL/GenBank/DDBJ whole genome shotgun (WGS) entry which is preliminary data.</text>
</comment>
<dbReference type="PANTHER" id="PTHR15977:SF15">
    <property type="entry name" value="CILIA- AND FLAGELLA-ASSOCIATED PROTEIN 46"/>
    <property type="match status" value="1"/>
</dbReference>
<dbReference type="EMBL" id="CAJOBJ010007164">
    <property type="protein sequence ID" value="CAF4079310.1"/>
    <property type="molecule type" value="Genomic_DNA"/>
</dbReference>
<feature type="non-terminal residue" evidence="1">
    <location>
        <position position="357"/>
    </location>
</feature>
<dbReference type="EMBL" id="CAJOBH010008481">
    <property type="protein sequence ID" value="CAF4114555.1"/>
    <property type="molecule type" value="Genomic_DNA"/>
</dbReference>
<dbReference type="InterPro" id="IPR011990">
    <property type="entry name" value="TPR-like_helical_dom_sf"/>
</dbReference>
<dbReference type="PANTHER" id="PTHR15977">
    <property type="entry name" value="CILIA- AND FLAGELLA-ASSOCIATED PROTEIN 46"/>
    <property type="match status" value="1"/>
</dbReference>
<evidence type="ECO:0000313" key="3">
    <source>
        <dbReference type="Proteomes" id="UP000681720"/>
    </source>
</evidence>
<organism evidence="1 3">
    <name type="scientific">Rotaria magnacalcarata</name>
    <dbReference type="NCBI Taxonomy" id="392030"/>
    <lineage>
        <taxon>Eukaryota</taxon>
        <taxon>Metazoa</taxon>
        <taxon>Spiralia</taxon>
        <taxon>Gnathifera</taxon>
        <taxon>Rotifera</taxon>
        <taxon>Eurotatoria</taxon>
        <taxon>Bdelloidea</taxon>
        <taxon>Philodinida</taxon>
        <taxon>Philodinidae</taxon>
        <taxon>Rotaria</taxon>
    </lineage>
</organism>
<evidence type="ECO:0000313" key="2">
    <source>
        <dbReference type="EMBL" id="CAF4114555.1"/>
    </source>
</evidence>
<proteinExistence type="predicted"/>